<protein>
    <submittedName>
        <fullName evidence="1">Uncharacterized protein</fullName>
    </submittedName>
</protein>
<evidence type="ECO:0000313" key="2">
    <source>
        <dbReference type="Proteomes" id="UP000245469"/>
    </source>
</evidence>
<sequence length="200" mass="21831">MASTNVTADTELDLRRRRALRRRRPSPGPLVGAMQPQIEIAVRTAGRLSIERDEARSEAVICLLEHVGRWQHLDADGFRAMAVVAMRHAVQRADRAARGARWVRDVQVTEVTLEHAPEVADDDAVRALEAVEVEDLADTILGCLETRQALLLACRAWGLAHPDQKLTLAELGTILHIGDRDAAARHLAIARAEAAAALAA</sequence>
<organism evidence="1 2">
    <name type="scientific">Quadrisphaera granulorum</name>
    <dbReference type="NCBI Taxonomy" id="317664"/>
    <lineage>
        <taxon>Bacteria</taxon>
        <taxon>Bacillati</taxon>
        <taxon>Actinomycetota</taxon>
        <taxon>Actinomycetes</taxon>
        <taxon>Kineosporiales</taxon>
        <taxon>Kineosporiaceae</taxon>
        <taxon>Quadrisphaera</taxon>
    </lineage>
</organism>
<comment type="caution">
    <text evidence="1">The sequence shown here is derived from an EMBL/GenBank/DDBJ whole genome shotgun (WGS) entry which is preliminary data.</text>
</comment>
<gene>
    <name evidence="1" type="ORF">BXY45_14926</name>
</gene>
<keyword evidence="2" id="KW-1185">Reference proteome</keyword>
<name>A0A315ZMS6_9ACTN</name>
<dbReference type="Proteomes" id="UP000245469">
    <property type="component" value="Unassembled WGS sequence"/>
</dbReference>
<reference evidence="1 2" key="1">
    <citation type="submission" date="2018-03" db="EMBL/GenBank/DDBJ databases">
        <title>Genomic Encyclopedia of Archaeal and Bacterial Type Strains, Phase II (KMG-II): from individual species to whole genera.</title>
        <authorList>
            <person name="Goeker M."/>
        </authorList>
    </citation>
    <scope>NUCLEOTIDE SEQUENCE [LARGE SCALE GENOMIC DNA]</scope>
    <source>
        <strain evidence="1 2">DSM 44889</strain>
    </source>
</reference>
<dbReference type="EMBL" id="QGDQ01000049">
    <property type="protein sequence ID" value="PWJ46290.1"/>
    <property type="molecule type" value="Genomic_DNA"/>
</dbReference>
<evidence type="ECO:0000313" key="1">
    <source>
        <dbReference type="EMBL" id="PWJ46290.1"/>
    </source>
</evidence>
<dbReference type="RefSeq" id="WP_109776702.1">
    <property type="nucleotide sequence ID" value="NZ_QGDQ01000049.1"/>
</dbReference>
<proteinExistence type="predicted"/>
<dbReference type="AlphaFoldDB" id="A0A315ZMS6"/>
<accession>A0A315ZMS6</accession>